<feature type="transmembrane region" description="Helical" evidence="1">
    <location>
        <begin position="296"/>
        <end position="313"/>
    </location>
</feature>
<organism evidence="3 4">
    <name type="scientific">Citricoccus muralis</name>
    <dbReference type="NCBI Taxonomy" id="169134"/>
    <lineage>
        <taxon>Bacteria</taxon>
        <taxon>Bacillati</taxon>
        <taxon>Actinomycetota</taxon>
        <taxon>Actinomycetes</taxon>
        <taxon>Micrococcales</taxon>
        <taxon>Micrococcaceae</taxon>
        <taxon>Citricoccus</taxon>
    </lineage>
</organism>
<protein>
    <submittedName>
        <fullName evidence="3">Acyltransferase family protein</fullName>
    </submittedName>
</protein>
<keyword evidence="1" id="KW-0472">Membrane</keyword>
<feature type="transmembrane region" description="Helical" evidence="1">
    <location>
        <begin position="147"/>
        <end position="166"/>
    </location>
</feature>
<feature type="transmembrane region" description="Helical" evidence="1">
    <location>
        <begin position="229"/>
        <end position="248"/>
    </location>
</feature>
<feature type="transmembrane region" description="Helical" evidence="1">
    <location>
        <begin position="260"/>
        <end position="284"/>
    </location>
</feature>
<feature type="domain" description="Acyltransferase 3" evidence="2">
    <location>
        <begin position="19"/>
        <end position="337"/>
    </location>
</feature>
<evidence type="ECO:0000313" key="3">
    <source>
        <dbReference type="EMBL" id="WFP17445.1"/>
    </source>
</evidence>
<keyword evidence="1" id="KW-1133">Transmembrane helix</keyword>
<dbReference type="GO" id="GO:0016746">
    <property type="term" value="F:acyltransferase activity"/>
    <property type="evidence" value="ECO:0007669"/>
    <property type="project" value="UniProtKB-KW"/>
</dbReference>
<evidence type="ECO:0000313" key="4">
    <source>
        <dbReference type="Proteomes" id="UP001219037"/>
    </source>
</evidence>
<dbReference type="RefSeq" id="WP_278158950.1">
    <property type="nucleotide sequence ID" value="NZ_CP121252.1"/>
</dbReference>
<keyword evidence="3" id="KW-0808">Transferase</keyword>
<keyword evidence="1" id="KW-0812">Transmembrane</keyword>
<dbReference type="Pfam" id="PF01757">
    <property type="entry name" value="Acyl_transf_3"/>
    <property type="match status" value="1"/>
</dbReference>
<evidence type="ECO:0000259" key="2">
    <source>
        <dbReference type="Pfam" id="PF01757"/>
    </source>
</evidence>
<keyword evidence="3" id="KW-0012">Acyltransferase</keyword>
<dbReference type="PANTHER" id="PTHR37312:SF1">
    <property type="entry name" value="MEMBRANE-BOUND ACYLTRANSFERASE YKRP-RELATED"/>
    <property type="match status" value="1"/>
</dbReference>
<keyword evidence="4" id="KW-1185">Reference proteome</keyword>
<name>A0ABY8H8H7_9MICC</name>
<dbReference type="Proteomes" id="UP001219037">
    <property type="component" value="Chromosome"/>
</dbReference>
<dbReference type="EMBL" id="CP121252">
    <property type="protein sequence ID" value="WFP17445.1"/>
    <property type="molecule type" value="Genomic_DNA"/>
</dbReference>
<feature type="transmembrane region" description="Helical" evidence="1">
    <location>
        <begin position="81"/>
        <end position="99"/>
    </location>
</feature>
<feature type="transmembrane region" description="Helical" evidence="1">
    <location>
        <begin position="51"/>
        <end position="69"/>
    </location>
</feature>
<feature type="transmembrane region" description="Helical" evidence="1">
    <location>
        <begin position="333"/>
        <end position="353"/>
    </location>
</feature>
<feature type="transmembrane region" description="Helical" evidence="1">
    <location>
        <begin position="21"/>
        <end position="39"/>
    </location>
</feature>
<feature type="transmembrane region" description="Helical" evidence="1">
    <location>
        <begin position="123"/>
        <end position="140"/>
    </location>
</feature>
<proteinExistence type="predicted"/>
<evidence type="ECO:0000256" key="1">
    <source>
        <dbReference type="SAM" id="Phobius"/>
    </source>
</evidence>
<dbReference type="InterPro" id="IPR052734">
    <property type="entry name" value="Nod_factor_acetyltransferase"/>
</dbReference>
<feature type="transmembrane region" description="Helical" evidence="1">
    <location>
        <begin position="178"/>
        <end position="199"/>
    </location>
</feature>
<accession>A0ABY8H8H7</accession>
<gene>
    <name evidence="3" type="ORF">P8192_04880</name>
</gene>
<dbReference type="PANTHER" id="PTHR37312">
    <property type="entry name" value="MEMBRANE-BOUND ACYLTRANSFERASE YKRP-RELATED"/>
    <property type="match status" value="1"/>
</dbReference>
<sequence>MTPQPPSTSPRTGSTARNTGVDVLRIVSIVAVVVGHVYASDLEWRRYLEIWRMPLFFFLSGFFFTRGRTFAFEARQRWRTLAVPYLAWGVLMSLAAWRWNSDDPAQFWELMARGWYGGSWQDPPWWAFWFISVLFFTTLLRRWLERYPSWVAWAVSMVGLGLAQITGGDDYPAGPMGLLPLGIGLALPCMFYILCGEFLRYEVLARYASIPGTRLEHHDGARRLGPHQLASLGIVLVLLGGLAVAAGIPSHNIKFSGFGLFLITPIVGVVMATGMLLIFGTWVNMALGWARPAVNALVRTGTVVVLAHGYIIIKLAQFNVDENFSRFALTVLISWALGLLINATPLSPLLSGVPAPEWWKRRRAAAASSSGDAASGSAPTS</sequence>
<dbReference type="InterPro" id="IPR002656">
    <property type="entry name" value="Acyl_transf_3_dom"/>
</dbReference>
<reference evidence="3 4" key="1">
    <citation type="submission" date="2023-04" db="EMBL/GenBank/DDBJ databases">
        <title>Funneling lignin-derived compounds into biodiesel using alkali-halophilic Citricoccus sp. P2.</title>
        <authorList>
            <person name="Luo C.-B."/>
        </authorList>
    </citation>
    <scope>NUCLEOTIDE SEQUENCE [LARGE SCALE GENOMIC DNA]</scope>
    <source>
        <strain evidence="3 4">P2</strain>
    </source>
</reference>